<feature type="transmembrane region" description="Helical" evidence="2">
    <location>
        <begin position="52"/>
        <end position="76"/>
    </location>
</feature>
<feature type="region of interest" description="Disordered" evidence="1">
    <location>
        <begin position="25"/>
        <end position="46"/>
    </location>
</feature>
<protein>
    <submittedName>
        <fullName evidence="4">Uncharacterized protein</fullName>
    </submittedName>
</protein>
<evidence type="ECO:0000256" key="3">
    <source>
        <dbReference type="SAM" id="SignalP"/>
    </source>
</evidence>
<feature type="compositionally biased region" description="Polar residues" evidence="1">
    <location>
        <begin position="25"/>
        <end position="35"/>
    </location>
</feature>
<dbReference type="EMBL" id="JAIWOZ010000001">
    <property type="protein sequence ID" value="KAH6611149.1"/>
    <property type="molecule type" value="Genomic_DNA"/>
</dbReference>
<name>A0A9P8TZP8_9HYPO</name>
<reference evidence="4" key="1">
    <citation type="submission" date="2021-08" db="EMBL/GenBank/DDBJ databases">
        <title>Chromosome-Level Trichoderma cornu-damae using Hi-C Data.</title>
        <authorList>
            <person name="Kim C.S."/>
        </authorList>
    </citation>
    <scope>NUCLEOTIDE SEQUENCE</scope>
    <source>
        <strain evidence="4">KA19-0412C</strain>
    </source>
</reference>
<feature type="region of interest" description="Disordered" evidence="1">
    <location>
        <begin position="178"/>
        <end position="217"/>
    </location>
</feature>
<proteinExistence type="predicted"/>
<dbReference type="AlphaFoldDB" id="A0A9P8TZP8"/>
<feature type="chain" id="PRO_5040470008" evidence="3">
    <location>
        <begin position="21"/>
        <end position="217"/>
    </location>
</feature>
<gene>
    <name evidence="4" type="ORF">Trco_001169</name>
</gene>
<comment type="caution">
    <text evidence="4">The sequence shown here is derived from an EMBL/GenBank/DDBJ whole genome shotgun (WGS) entry which is preliminary data.</text>
</comment>
<keyword evidence="3" id="KW-0732">Signal</keyword>
<dbReference type="Proteomes" id="UP000827724">
    <property type="component" value="Unassembled WGS sequence"/>
</dbReference>
<feature type="signal peptide" evidence="3">
    <location>
        <begin position="1"/>
        <end position="20"/>
    </location>
</feature>
<keyword evidence="5" id="KW-1185">Reference proteome</keyword>
<keyword evidence="2" id="KW-0472">Membrane</keyword>
<evidence type="ECO:0000256" key="2">
    <source>
        <dbReference type="SAM" id="Phobius"/>
    </source>
</evidence>
<feature type="compositionally biased region" description="Polar residues" evidence="1">
    <location>
        <begin position="202"/>
        <end position="217"/>
    </location>
</feature>
<evidence type="ECO:0000313" key="5">
    <source>
        <dbReference type="Proteomes" id="UP000827724"/>
    </source>
</evidence>
<keyword evidence="2" id="KW-1133">Transmembrane helix</keyword>
<accession>A0A9P8TZP8</accession>
<evidence type="ECO:0000256" key="1">
    <source>
        <dbReference type="SAM" id="MobiDB-lite"/>
    </source>
</evidence>
<evidence type="ECO:0000313" key="4">
    <source>
        <dbReference type="EMBL" id="KAH6611149.1"/>
    </source>
</evidence>
<sequence length="217" mass="23201">MISSAHLPLFVLAISQAAQAFKTTPRGTANATTDADNSRGSSSSSRSLPLSAIIGIVIGVMLIFALATCLFAVYFARQKTSPFSEQRYSYREEFDSPKTMVEPWGYVASPGLRGATTRDGAGEASGEYCSRTGEAARFGHIQLSHDPRAACTVVSIRTHLLTNVDNVFTSLEFQALSPLSPQNPHTQEKHPPESLPPAPSAWSETPGSADSTSPRLS</sequence>
<organism evidence="4 5">
    <name type="scientific">Trichoderma cornu-damae</name>
    <dbReference type="NCBI Taxonomy" id="654480"/>
    <lineage>
        <taxon>Eukaryota</taxon>
        <taxon>Fungi</taxon>
        <taxon>Dikarya</taxon>
        <taxon>Ascomycota</taxon>
        <taxon>Pezizomycotina</taxon>
        <taxon>Sordariomycetes</taxon>
        <taxon>Hypocreomycetidae</taxon>
        <taxon>Hypocreales</taxon>
        <taxon>Hypocreaceae</taxon>
        <taxon>Trichoderma</taxon>
    </lineage>
</organism>
<dbReference type="OrthoDB" id="5426678at2759"/>
<keyword evidence="2" id="KW-0812">Transmembrane</keyword>